<evidence type="ECO:0000259" key="4">
    <source>
        <dbReference type="PROSITE" id="PS50002"/>
    </source>
</evidence>
<evidence type="ECO:0000259" key="5">
    <source>
        <dbReference type="PROSITE" id="PS50195"/>
    </source>
</evidence>
<dbReference type="SUPFAM" id="SSF64268">
    <property type="entry name" value="PX domain"/>
    <property type="match status" value="1"/>
</dbReference>
<dbReference type="SUPFAM" id="SSF50044">
    <property type="entry name" value="SH3-domain"/>
    <property type="match status" value="1"/>
</dbReference>
<dbReference type="Gene3D" id="1.20.1270.60">
    <property type="entry name" value="Arfaptin homology (AH) domain/BAR domain"/>
    <property type="match status" value="1"/>
</dbReference>
<dbReference type="PANTHER" id="PTHR45827">
    <property type="entry name" value="SORTING NEXIN"/>
    <property type="match status" value="1"/>
</dbReference>
<dbReference type="InterPro" id="IPR001452">
    <property type="entry name" value="SH3_domain"/>
</dbReference>
<dbReference type="InterPro" id="IPR001683">
    <property type="entry name" value="PX_dom"/>
</dbReference>
<evidence type="ECO:0000313" key="6">
    <source>
        <dbReference type="Proteomes" id="UP000695000"/>
    </source>
</evidence>
<keyword evidence="2 3" id="KW-0728">SH3 domain</keyword>
<dbReference type="CDD" id="cd11763">
    <property type="entry name" value="SH3_SNX9_like"/>
    <property type="match status" value="1"/>
</dbReference>
<feature type="domain" description="SH3" evidence="4">
    <location>
        <begin position="1"/>
        <end position="62"/>
    </location>
</feature>
<dbReference type="PANTHER" id="PTHR45827:SF1">
    <property type="entry name" value="SORTING NEXIN"/>
    <property type="match status" value="1"/>
</dbReference>
<dbReference type="PRINTS" id="PR00452">
    <property type="entry name" value="SH3DOMAIN"/>
</dbReference>
<evidence type="ECO:0000256" key="1">
    <source>
        <dbReference type="ARBA" id="ARBA00010883"/>
    </source>
</evidence>
<reference evidence="7" key="1">
    <citation type="submission" date="2025-08" db="UniProtKB">
        <authorList>
            <consortium name="RefSeq"/>
        </authorList>
    </citation>
    <scope>IDENTIFICATION</scope>
    <source>
        <tissue evidence="7">Whole Larva</tissue>
    </source>
</reference>
<dbReference type="InterPro" id="IPR019497">
    <property type="entry name" value="Sorting_nexin_WASP-bd-dom"/>
</dbReference>
<dbReference type="Gene3D" id="2.30.30.40">
    <property type="entry name" value="SH3 Domains"/>
    <property type="match status" value="1"/>
</dbReference>
<feature type="domain" description="PX" evidence="5">
    <location>
        <begin position="178"/>
        <end position="288"/>
    </location>
</feature>
<dbReference type="Pfam" id="PF00018">
    <property type="entry name" value="SH3_1"/>
    <property type="match status" value="1"/>
</dbReference>
<evidence type="ECO:0000256" key="2">
    <source>
        <dbReference type="ARBA" id="ARBA00022443"/>
    </source>
</evidence>
<proteinExistence type="inferred from homology"/>
<dbReference type="PROSITE" id="PS50195">
    <property type="entry name" value="PX"/>
    <property type="match status" value="1"/>
</dbReference>
<sequence>MSFEVKALYDFDGEPNTAEMSIVAGEILKITRVDVGEGWWEGLNSVGKSGLFPQAYVEKITATASPIVEAQNTSPTKTEEWDDDWDNDTYSEIGQNNNENIYMNDDFSSNYDGGEHHFPDNKGTVSKKSLNRFSSFVKNGGEDYLLGQVKVQVSDDQKIRIIQLDEMSFAWPQANGNYTVQVTSPKKESKLKGLKSYIAYQLTPSFNNIQVSRRYKHFDWLHERLSEKFALLAVPPLPDKQISGRYEGQFIEHRRAQLQEFVDYVCRHPILSRCEVWQHFLTCTEEKLWKQGKRQAEKDQLIGAAFCLCIEAPERTLLPSVSENLESENLPFINRLDNVFKVVLATTTDASKKYKTLYSKESLKIGQNFFALGTSIDNTAIPCKLAQFCKHIGTAYMDIGKLYEQQPMYDWDPLGDKFYLYRGITTSFQGIFTVCKGASNKRKECEKTMSGQVVNEIKSRCDTLTYTAMSELNHFKNERETDLRDALKRHIEQQIAFHQNIVATLQKALVELH</sequence>
<dbReference type="Gene3D" id="3.30.1520.10">
    <property type="entry name" value="Phox-like domain"/>
    <property type="match status" value="1"/>
</dbReference>
<protein>
    <submittedName>
        <fullName evidence="7">Sorting nexin-18</fullName>
    </submittedName>
</protein>
<dbReference type="Pfam" id="PF10456">
    <property type="entry name" value="BAR_3_WASP_bdg"/>
    <property type="match status" value="1"/>
</dbReference>
<gene>
    <name evidence="7" type="primary">LOC108565172</name>
</gene>
<dbReference type="CDD" id="cd06862">
    <property type="entry name" value="PX_SNX9_18_like"/>
    <property type="match status" value="1"/>
</dbReference>
<dbReference type="RefSeq" id="XP_017779975.1">
    <property type="nucleotide sequence ID" value="XM_017924486.1"/>
</dbReference>
<dbReference type="Pfam" id="PF00787">
    <property type="entry name" value="PX"/>
    <property type="match status" value="1"/>
</dbReference>
<name>A0ABM1MZH5_NICVS</name>
<keyword evidence="6" id="KW-1185">Reference proteome</keyword>
<dbReference type="InterPro" id="IPR036871">
    <property type="entry name" value="PX_dom_sf"/>
</dbReference>
<dbReference type="Proteomes" id="UP000695000">
    <property type="component" value="Unplaced"/>
</dbReference>
<evidence type="ECO:0000313" key="7">
    <source>
        <dbReference type="RefSeq" id="XP_017779975.1"/>
    </source>
</evidence>
<dbReference type="PROSITE" id="PS50002">
    <property type="entry name" value="SH3"/>
    <property type="match status" value="1"/>
</dbReference>
<dbReference type="SMART" id="SM00312">
    <property type="entry name" value="PX"/>
    <property type="match status" value="1"/>
</dbReference>
<dbReference type="GeneID" id="108565172"/>
<comment type="similarity">
    <text evidence="1">Belongs to the sorting nexin family.</text>
</comment>
<dbReference type="InterPro" id="IPR036028">
    <property type="entry name" value="SH3-like_dom_sf"/>
</dbReference>
<dbReference type="SMART" id="SM00326">
    <property type="entry name" value="SH3"/>
    <property type="match status" value="1"/>
</dbReference>
<organism evidence="6 7">
    <name type="scientific">Nicrophorus vespilloides</name>
    <name type="common">Boreal carrion beetle</name>
    <dbReference type="NCBI Taxonomy" id="110193"/>
    <lineage>
        <taxon>Eukaryota</taxon>
        <taxon>Metazoa</taxon>
        <taxon>Ecdysozoa</taxon>
        <taxon>Arthropoda</taxon>
        <taxon>Hexapoda</taxon>
        <taxon>Insecta</taxon>
        <taxon>Pterygota</taxon>
        <taxon>Neoptera</taxon>
        <taxon>Endopterygota</taxon>
        <taxon>Coleoptera</taxon>
        <taxon>Polyphaga</taxon>
        <taxon>Staphyliniformia</taxon>
        <taxon>Silphidae</taxon>
        <taxon>Nicrophorinae</taxon>
        <taxon>Nicrophorus</taxon>
    </lineage>
</organism>
<evidence type="ECO:0000256" key="3">
    <source>
        <dbReference type="PROSITE-ProRule" id="PRU00192"/>
    </source>
</evidence>
<accession>A0ABM1MZH5</accession>
<dbReference type="InterPro" id="IPR027267">
    <property type="entry name" value="AH/BAR_dom_sf"/>
</dbReference>